<evidence type="ECO:0000313" key="1">
    <source>
        <dbReference type="EnsemblPlants" id="cds.novel_model_1417_5bd9a17a.6.5bd9b135"/>
    </source>
</evidence>
<sequence>MGSSRSLSRFFADRVFWGAFSIFWWKIVEAEKLNFTRRNLIANLDDLRSRIGLGAQHEGFGSHS</sequence>
<reference evidence="1" key="2">
    <citation type="submission" date="2021-03" db="UniProtKB">
        <authorList>
            <consortium name="EnsemblPlants"/>
        </authorList>
    </citation>
    <scope>IDENTIFICATION</scope>
</reference>
<dbReference type="Proteomes" id="UP000596661">
    <property type="component" value="Chromosome 1"/>
</dbReference>
<accession>A0A803QU50</accession>
<dbReference type="EMBL" id="UZAU01000026">
    <property type="status" value="NOT_ANNOTATED_CDS"/>
    <property type="molecule type" value="Genomic_DNA"/>
</dbReference>
<reference evidence="1" key="1">
    <citation type="submission" date="2018-11" db="EMBL/GenBank/DDBJ databases">
        <authorList>
            <person name="Grassa J C."/>
        </authorList>
    </citation>
    <scope>NUCLEOTIDE SEQUENCE [LARGE SCALE GENOMIC DNA]</scope>
</reference>
<dbReference type="AlphaFoldDB" id="A0A803QU50"/>
<dbReference type="Gramene" id="novel_model_1417_5bd9a17a.6.5bd9b135">
    <property type="protein sequence ID" value="cds.novel_model_1417_5bd9a17a.6.5bd9b135"/>
    <property type="gene ID" value="novel_gene_784_5bd9a17a"/>
</dbReference>
<name>A0A803QU50_CANSA</name>
<evidence type="ECO:0000313" key="2">
    <source>
        <dbReference type="Proteomes" id="UP000596661"/>
    </source>
</evidence>
<organism evidence="1 2">
    <name type="scientific">Cannabis sativa</name>
    <name type="common">Hemp</name>
    <name type="synonym">Marijuana</name>
    <dbReference type="NCBI Taxonomy" id="3483"/>
    <lineage>
        <taxon>Eukaryota</taxon>
        <taxon>Viridiplantae</taxon>
        <taxon>Streptophyta</taxon>
        <taxon>Embryophyta</taxon>
        <taxon>Tracheophyta</taxon>
        <taxon>Spermatophyta</taxon>
        <taxon>Magnoliopsida</taxon>
        <taxon>eudicotyledons</taxon>
        <taxon>Gunneridae</taxon>
        <taxon>Pentapetalae</taxon>
        <taxon>rosids</taxon>
        <taxon>fabids</taxon>
        <taxon>Rosales</taxon>
        <taxon>Cannabaceae</taxon>
        <taxon>Cannabis</taxon>
    </lineage>
</organism>
<proteinExistence type="predicted"/>
<keyword evidence="2" id="KW-1185">Reference proteome</keyword>
<protein>
    <submittedName>
        <fullName evidence="1">Uncharacterized protein</fullName>
    </submittedName>
</protein>
<dbReference type="EnsemblPlants" id="novel_model_1417_5bd9a17a.6.5bd9b135">
    <property type="protein sequence ID" value="cds.novel_model_1417_5bd9a17a.6.5bd9b135"/>
    <property type="gene ID" value="novel_gene_784_5bd9a17a"/>
</dbReference>